<feature type="transmembrane region" description="Helical" evidence="1">
    <location>
        <begin position="26"/>
        <end position="48"/>
    </location>
</feature>
<dbReference type="AlphaFoldDB" id="A0A5N7BTU3"/>
<keyword evidence="1" id="KW-0812">Transmembrane</keyword>
<keyword evidence="1" id="KW-0472">Membrane</keyword>
<sequence length="60" mass="6958">MVFCQVSKVIDTYNTWFIEHLPSSCILQRCLIIFASLLCVFSPFLSLVSQKKLKIENSKF</sequence>
<protein>
    <submittedName>
        <fullName evidence="2">Uncharacterized protein</fullName>
    </submittedName>
</protein>
<proteinExistence type="predicted"/>
<accession>A0A5N7BTU3</accession>
<name>A0A5N7BTU3_PETAA</name>
<organism evidence="2">
    <name type="scientific">Petromyces alliaceus</name>
    <name type="common">Aspergillus alliaceus</name>
    <dbReference type="NCBI Taxonomy" id="209559"/>
    <lineage>
        <taxon>Eukaryota</taxon>
        <taxon>Fungi</taxon>
        <taxon>Dikarya</taxon>
        <taxon>Ascomycota</taxon>
        <taxon>Pezizomycotina</taxon>
        <taxon>Eurotiomycetes</taxon>
        <taxon>Eurotiomycetidae</taxon>
        <taxon>Eurotiales</taxon>
        <taxon>Aspergillaceae</taxon>
        <taxon>Aspergillus</taxon>
        <taxon>Aspergillus subgen. Circumdati</taxon>
    </lineage>
</organism>
<evidence type="ECO:0000313" key="2">
    <source>
        <dbReference type="EMBL" id="KAE8385240.1"/>
    </source>
</evidence>
<dbReference type="EMBL" id="ML735340">
    <property type="protein sequence ID" value="KAE8385240.1"/>
    <property type="molecule type" value="Genomic_DNA"/>
</dbReference>
<reference evidence="2" key="1">
    <citation type="submission" date="2019-04" db="EMBL/GenBank/DDBJ databases">
        <title>Friends and foes A comparative genomics studyof 23 Aspergillus species from section Flavi.</title>
        <authorList>
            <consortium name="DOE Joint Genome Institute"/>
            <person name="Kjaerbolling I."/>
            <person name="Vesth T."/>
            <person name="Frisvad J.C."/>
            <person name="Nybo J.L."/>
            <person name="Theobald S."/>
            <person name="Kildgaard S."/>
            <person name="Isbrandt T."/>
            <person name="Kuo A."/>
            <person name="Sato A."/>
            <person name="Lyhne E.K."/>
            <person name="Kogle M.E."/>
            <person name="Wiebenga A."/>
            <person name="Kun R.S."/>
            <person name="Lubbers R.J."/>
            <person name="Makela M.R."/>
            <person name="Barry K."/>
            <person name="Chovatia M."/>
            <person name="Clum A."/>
            <person name="Daum C."/>
            <person name="Haridas S."/>
            <person name="He G."/>
            <person name="LaButti K."/>
            <person name="Lipzen A."/>
            <person name="Mondo S."/>
            <person name="Riley R."/>
            <person name="Salamov A."/>
            <person name="Simmons B.A."/>
            <person name="Magnuson J.K."/>
            <person name="Henrissat B."/>
            <person name="Mortensen U.H."/>
            <person name="Larsen T.O."/>
            <person name="Devries R.P."/>
            <person name="Grigoriev I.V."/>
            <person name="Machida M."/>
            <person name="Baker S.E."/>
            <person name="Andersen M.R."/>
        </authorList>
    </citation>
    <scope>NUCLEOTIDE SEQUENCE [LARGE SCALE GENOMIC DNA]</scope>
    <source>
        <strain evidence="2">IBT 14317</strain>
    </source>
</reference>
<evidence type="ECO:0000256" key="1">
    <source>
        <dbReference type="SAM" id="Phobius"/>
    </source>
</evidence>
<dbReference type="Proteomes" id="UP000326877">
    <property type="component" value="Unassembled WGS sequence"/>
</dbReference>
<keyword evidence="1" id="KW-1133">Transmembrane helix</keyword>
<gene>
    <name evidence="2" type="ORF">BDV23DRAFT_165235</name>
</gene>